<organism evidence="2 3">
    <name type="scientific">Thiovibrio frasassiensis</name>
    <dbReference type="NCBI Taxonomy" id="2984131"/>
    <lineage>
        <taxon>Bacteria</taxon>
        <taxon>Pseudomonadati</taxon>
        <taxon>Thermodesulfobacteriota</taxon>
        <taxon>Desulfobulbia</taxon>
        <taxon>Desulfobulbales</taxon>
        <taxon>Thiovibrionaceae</taxon>
        <taxon>Thiovibrio</taxon>
    </lineage>
</organism>
<evidence type="ECO:0000256" key="1">
    <source>
        <dbReference type="SAM" id="SignalP"/>
    </source>
</evidence>
<comment type="caution">
    <text evidence="2">The sequence shown here is derived from an EMBL/GenBank/DDBJ whole genome shotgun (WGS) entry which is preliminary data.</text>
</comment>
<dbReference type="Proteomes" id="UP001154240">
    <property type="component" value="Unassembled WGS sequence"/>
</dbReference>
<dbReference type="Pfam" id="PF09982">
    <property type="entry name" value="LpxR"/>
    <property type="match status" value="1"/>
</dbReference>
<evidence type="ECO:0000313" key="3">
    <source>
        <dbReference type="Proteomes" id="UP001154240"/>
    </source>
</evidence>
<dbReference type="InterPro" id="IPR018707">
    <property type="entry name" value="LpxR"/>
</dbReference>
<sequence>MPLSRCLSLPFFFALSLWCCWLASVTTALAGEAPELPWTVHVYFENDLFTGTDRNYTNGVKISVISPDLLRFVESGKLPDWSLEYIYQLPFINDPDPALKRKVEFSLGQNMYTPADTSRSDLIVDDRPYAGWTYGAAAFHTRSKAWMDTIELQLGMIGPQSYAAETQQAVHDLRDLQRSNGWEHQLKNEPGVVAIYERKWQLPPIFSSGNFGMDAISHLGASLGNVSTYANTGVETRLGWNLPDDFGVSLIRPAGNTAFSVRQQQGGYLFAAVNTRVVLRDIFLDGNTFADSHSVSKRPIVADLAGGAAIYFKQMKLTWTQVLRTKEFDGQPDNHSFGSLILSFFF</sequence>
<feature type="chain" id="PRO_5040918789" evidence="1">
    <location>
        <begin position="31"/>
        <end position="346"/>
    </location>
</feature>
<gene>
    <name evidence="2" type="ORF">OLX77_03275</name>
</gene>
<dbReference type="EMBL" id="JAPHEH010000001">
    <property type="protein sequence ID" value="MDG4475180.1"/>
    <property type="molecule type" value="Genomic_DNA"/>
</dbReference>
<name>A0A9X4MG12_9BACT</name>
<reference evidence="2" key="2">
    <citation type="submission" date="2022-10" db="EMBL/GenBank/DDBJ databases">
        <authorList>
            <person name="Aronson H.S."/>
        </authorList>
    </citation>
    <scope>NUCLEOTIDE SEQUENCE</scope>
    <source>
        <strain evidence="2">RS19-109</strain>
    </source>
</reference>
<dbReference type="InterPro" id="IPR037107">
    <property type="entry name" value="Put_OMP_sf"/>
</dbReference>
<accession>A0A9X4MG12</accession>
<keyword evidence="1" id="KW-0732">Signal</keyword>
<keyword evidence="3" id="KW-1185">Reference proteome</keyword>
<dbReference type="AlphaFoldDB" id="A0A9X4MG12"/>
<reference evidence="2" key="1">
    <citation type="journal article" date="2022" name="bioRxiv">
        <title>Thiovibrio frasassiensisgen. nov., sp. nov., an autotrophic, elemental sulfur disproportionating bacterium isolated from sulfidic karst sediment, and proposal of Thiovibrionaceae fam. nov.</title>
        <authorList>
            <person name="Aronson H."/>
            <person name="Thomas C."/>
            <person name="Bhattacharyya M."/>
            <person name="Eckstein S."/>
            <person name="Jensen S."/>
            <person name="Barco R."/>
            <person name="Macalady J."/>
            <person name="Amend J."/>
        </authorList>
    </citation>
    <scope>NUCLEOTIDE SEQUENCE</scope>
    <source>
        <strain evidence="2">RS19-109</strain>
    </source>
</reference>
<evidence type="ECO:0000313" key="2">
    <source>
        <dbReference type="EMBL" id="MDG4475180.1"/>
    </source>
</evidence>
<feature type="signal peptide" evidence="1">
    <location>
        <begin position="1"/>
        <end position="30"/>
    </location>
</feature>
<dbReference type="Gene3D" id="2.40.128.140">
    <property type="entry name" value="Outer membrane protein"/>
    <property type="match status" value="1"/>
</dbReference>
<dbReference type="RefSeq" id="WP_307632155.1">
    <property type="nucleotide sequence ID" value="NZ_JAPHEH010000001.1"/>
</dbReference>
<proteinExistence type="predicted"/>
<protein>
    <submittedName>
        <fullName evidence="2">Lipid A deacylase LpxR family protein</fullName>
    </submittedName>
</protein>